<reference evidence="13 14" key="1">
    <citation type="submission" date="2019-09" db="EMBL/GenBank/DDBJ databases">
        <title>The hologenome of the rock-dwelling lichen Lasallia pustulata.</title>
        <authorList>
            <person name="Greshake Tzovaras B."/>
            <person name="Segers F."/>
            <person name="Bicker A."/>
            <person name="Dal Grande F."/>
            <person name="Otte J."/>
            <person name="Hankeln T."/>
            <person name="Schmitt I."/>
            <person name="Ebersberger I."/>
        </authorList>
    </citation>
    <scope>NUCLEOTIDE SEQUENCE [LARGE SCALE GENOMIC DNA]</scope>
    <source>
        <strain evidence="13">A1-1</strain>
    </source>
</reference>
<evidence type="ECO:0000256" key="5">
    <source>
        <dbReference type="ARBA" id="ARBA00023136"/>
    </source>
</evidence>
<gene>
    <name evidence="13" type="ORF">FRX48_07615</name>
</gene>
<feature type="compositionally biased region" description="Low complexity" evidence="10">
    <location>
        <begin position="157"/>
        <end position="169"/>
    </location>
</feature>
<evidence type="ECO:0000256" key="6">
    <source>
        <dbReference type="ARBA" id="ARBA00023180"/>
    </source>
</evidence>
<keyword evidence="5 11" id="KW-0472">Membrane</keyword>
<sequence>MTDSYSPGNSSLPSALWHTVFLSQRDLSIQVPVNYVTQPGVSLAAACFGERRYEDYDFETCLSNLLSVGFRRLILDLYWDATSQVWSFCPVSVPISLTAATLTSSSPAGALSSAQLQTAALLPSTSSQVTQAASTGSTSLAARQAASNSSTSSALLSSASSIPPNSTSSVQPLSTVASSPPGEPLYQFGPYQCTSTIVFTDFISILSDYILLTENTIEAHLIQLIINVHAAAATDNSTQPALPPEQSALPGTSNSLSALLDASLSAYIYTPTELSAHRADLNSSWYSVVPSRQPISEYYTTKIASNRVHSTPDGWPSESYIEVAKVKRLLIGLGSVDPQIEGYNFSSDRDIIFPQGYMEADRSIRATNDGIVENGCLFDAKTPDLALVNSSWSASSNFSGLDFPTISSSRGIPLLNLTSNLTACGISPIINQTLANSTASMNITSYQAVSYATVWSWAYGEPRNSSGSTSDNDVSNSHFRCALMDPTLNGRWRVGDCTTKFYAACRIASEPYRWQISSIPVAFSAAPDACPGNSTFAVPRTALENSYLHSVLNARPDILSDSDASGVWVEFHSLDVQTCWVSGGSNATCPYYEDPALEQRRAVLVPTIAAVIVLVLTALTLLVKCNQNRRTSRTRTRRMDSGWDYEGVPS</sequence>
<dbReference type="InterPro" id="IPR057530">
    <property type="entry name" value="TIM-barrel_MTC6"/>
</dbReference>
<dbReference type="Pfam" id="PF25506">
    <property type="entry name" value="TIM-barrel_MTC6"/>
    <property type="match status" value="1"/>
</dbReference>
<feature type="transmembrane region" description="Helical" evidence="11">
    <location>
        <begin position="603"/>
        <end position="623"/>
    </location>
</feature>
<keyword evidence="4 11" id="KW-1133">Transmembrane helix</keyword>
<protein>
    <recommendedName>
        <fullName evidence="9">Maintenance of telomere capping protein 6</fullName>
    </recommendedName>
</protein>
<evidence type="ECO:0000256" key="1">
    <source>
        <dbReference type="ARBA" id="ARBA00004479"/>
    </source>
</evidence>
<evidence type="ECO:0000256" key="2">
    <source>
        <dbReference type="ARBA" id="ARBA00022692"/>
    </source>
</evidence>
<evidence type="ECO:0000256" key="9">
    <source>
        <dbReference type="ARBA" id="ARBA00039865"/>
    </source>
</evidence>
<dbReference type="EMBL" id="VXIT01000013">
    <property type="protein sequence ID" value="KAA6408533.1"/>
    <property type="molecule type" value="Genomic_DNA"/>
</dbReference>
<evidence type="ECO:0000256" key="10">
    <source>
        <dbReference type="SAM" id="MobiDB-lite"/>
    </source>
</evidence>
<feature type="domain" description="MTC6 partial TIM-barrel" evidence="12">
    <location>
        <begin position="20"/>
        <end position="446"/>
    </location>
</feature>
<comment type="function">
    <text evidence="7">May be involved in telomere capping.</text>
</comment>
<evidence type="ECO:0000256" key="4">
    <source>
        <dbReference type="ARBA" id="ARBA00022989"/>
    </source>
</evidence>
<dbReference type="CDD" id="cd00037">
    <property type="entry name" value="CLECT"/>
    <property type="match status" value="1"/>
</dbReference>
<dbReference type="Proteomes" id="UP000324767">
    <property type="component" value="Unassembled WGS sequence"/>
</dbReference>
<proteinExistence type="inferred from homology"/>
<dbReference type="AlphaFoldDB" id="A0A5M8PHL6"/>
<evidence type="ECO:0000259" key="12">
    <source>
        <dbReference type="Pfam" id="PF25506"/>
    </source>
</evidence>
<dbReference type="PANTHER" id="PTHR35518:SF2">
    <property type="entry name" value="MAINTENANCE OF TELOMERE CAPPING PROTEIN 6"/>
    <property type="match status" value="1"/>
</dbReference>
<evidence type="ECO:0000313" key="13">
    <source>
        <dbReference type="EMBL" id="KAA6408533.1"/>
    </source>
</evidence>
<keyword evidence="3" id="KW-0732">Signal</keyword>
<dbReference type="OrthoDB" id="5573651at2759"/>
<name>A0A5M8PHL6_9LECA</name>
<comment type="similarity">
    <text evidence="8">Belongs to the MTC6 family.</text>
</comment>
<evidence type="ECO:0000256" key="8">
    <source>
        <dbReference type="ARBA" id="ARBA00038159"/>
    </source>
</evidence>
<feature type="region of interest" description="Disordered" evidence="10">
    <location>
        <begin position="157"/>
        <end position="176"/>
    </location>
</feature>
<comment type="caution">
    <text evidence="13">The sequence shown here is derived from an EMBL/GenBank/DDBJ whole genome shotgun (WGS) entry which is preliminary data.</text>
</comment>
<evidence type="ECO:0000313" key="14">
    <source>
        <dbReference type="Proteomes" id="UP000324767"/>
    </source>
</evidence>
<evidence type="ECO:0000256" key="3">
    <source>
        <dbReference type="ARBA" id="ARBA00022729"/>
    </source>
</evidence>
<organism evidence="13 14">
    <name type="scientific">Lasallia pustulata</name>
    <dbReference type="NCBI Taxonomy" id="136370"/>
    <lineage>
        <taxon>Eukaryota</taxon>
        <taxon>Fungi</taxon>
        <taxon>Dikarya</taxon>
        <taxon>Ascomycota</taxon>
        <taxon>Pezizomycotina</taxon>
        <taxon>Lecanoromycetes</taxon>
        <taxon>OSLEUM clade</taxon>
        <taxon>Umbilicariomycetidae</taxon>
        <taxon>Umbilicariales</taxon>
        <taxon>Umbilicariaceae</taxon>
        <taxon>Lasallia</taxon>
    </lineage>
</organism>
<dbReference type="PANTHER" id="PTHR35518">
    <property type="entry name" value="MAINTENANCE OF TELOMOERE CAPPING"/>
    <property type="match status" value="1"/>
</dbReference>
<dbReference type="GO" id="GO:0016020">
    <property type="term" value="C:membrane"/>
    <property type="evidence" value="ECO:0007669"/>
    <property type="project" value="UniProtKB-SubCell"/>
</dbReference>
<evidence type="ECO:0000256" key="11">
    <source>
        <dbReference type="SAM" id="Phobius"/>
    </source>
</evidence>
<evidence type="ECO:0000256" key="7">
    <source>
        <dbReference type="ARBA" id="ARBA00037703"/>
    </source>
</evidence>
<comment type="subcellular location">
    <subcellularLocation>
        <location evidence="1">Membrane</location>
        <topology evidence="1">Single-pass type I membrane protein</topology>
    </subcellularLocation>
</comment>
<accession>A0A5M8PHL6</accession>
<keyword evidence="2 11" id="KW-0812">Transmembrane</keyword>
<dbReference type="InterPro" id="IPR051008">
    <property type="entry name" value="Telomere_Capping_Maintenance"/>
</dbReference>
<keyword evidence="6" id="KW-0325">Glycoprotein</keyword>